<dbReference type="Pfam" id="PF19313">
    <property type="entry name" value="DUF5916"/>
    <property type="match status" value="1"/>
</dbReference>
<proteinExistence type="predicted"/>
<feature type="chain" id="PRO_5007887260" evidence="1">
    <location>
        <begin position="23"/>
        <end position="811"/>
    </location>
</feature>
<accession>A0A167H219</accession>
<dbReference type="Gene3D" id="2.60.40.1190">
    <property type="match status" value="1"/>
</dbReference>
<dbReference type="GO" id="GO:0016052">
    <property type="term" value="P:carbohydrate catabolic process"/>
    <property type="evidence" value="ECO:0007669"/>
    <property type="project" value="InterPro"/>
</dbReference>
<feature type="domain" description="Carbohydrate-binding" evidence="2">
    <location>
        <begin position="41"/>
        <end position="205"/>
    </location>
</feature>
<dbReference type="Proteomes" id="UP000077013">
    <property type="component" value="Unassembled WGS sequence"/>
</dbReference>
<dbReference type="SUPFAM" id="SSF49344">
    <property type="entry name" value="CBD9-like"/>
    <property type="match status" value="1"/>
</dbReference>
<sequence length="811" mass="93394">MKQFFTFIYLFYFLLSYSSVFAQTEERKTLQATRINSAPKIDGVLDDSIWKSLPTYGNFFMYEPGNEGIIPNNFKSEVKLAYDDRAVYVAAYLYDPEPEKIANQFSQRDEIDVQADNFAIALNTYNDGINETYFYVTSTGTIGDAKGNQGSLDFSYDVVFEAKVSKDDKGWYAEYKIPYNTLRFPEIETQNWSVNFLRRIIRRNETHSWNLIENDKGNPSQYNGLLTGVTNIDPPVRLTFFPFAQGLISNFDGETETSFSAGMDIKYGLSDSFTLDATLIPDFGQAAFDNVELNLGPFEQTFNEQRQFFTEGVELFNRGNIFFSRRIGGRPSGSITNQTETEIIIENPEKVNLINAIKISGRTEGELGVGFLNAITEKTTATLLDTISNIKRNIVLEPLSNYNVFVLDQQFNGNSSISLVNTNVTRDGSFRDANTSAFVFNVADKGNRFRTSGRAIMSNVNTSEGLISGFGSEIDIQRIKGNFRYRIGHDFANTTFNINDLGVNLINNYNDFVVGMSYENFEPTKYFNKYRFTATARHQRLYQPSVQTGNSLLLESFFVMRDRFAFGLDLEINSKFQDYFEPRVPGRFVTFNKNKGIGGFVSSDYRKKFAYDVRANYSYFEDEDQDGFELSISPRYRFSNRILMIFETAYFKRKNNFGYINRTDTNIFFGQRDITEVENTITTTYNFDPYKAIDLRFRNFWSTADYSDSIFYTLNPNGSLQNVAYDTEESNPNRNFNIWNLDLSFRWRFAPGSVATLLYRNQIFQQDERATLGYRESLVNLFKEAQQNTLSLRITYFIDYNNIGQVFNKNS</sequence>
<evidence type="ECO:0000256" key="1">
    <source>
        <dbReference type="SAM" id="SignalP"/>
    </source>
</evidence>
<keyword evidence="5" id="KW-1185">Reference proteome</keyword>
<dbReference type="CDD" id="cd09618">
    <property type="entry name" value="CBM9_like_2"/>
    <property type="match status" value="1"/>
</dbReference>
<dbReference type="EMBL" id="LRXL01000045">
    <property type="protein sequence ID" value="OAB78130.1"/>
    <property type="molecule type" value="Genomic_DNA"/>
</dbReference>
<dbReference type="GO" id="GO:0030246">
    <property type="term" value="F:carbohydrate binding"/>
    <property type="evidence" value="ECO:0007669"/>
    <property type="project" value="InterPro"/>
</dbReference>
<name>A0A167H219_9FLAO</name>
<reference evidence="4 5" key="1">
    <citation type="submission" date="2016-02" db="EMBL/GenBank/DDBJ databases">
        <title>Ulvibacter sp. LPB0005, isolated from Thais luteostoma.</title>
        <authorList>
            <person name="Shin S.-K."/>
            <person name="Yi H."/>
        </authorList>
    </citation>
    <scope>NUCLEOTIDE SEQUENCE [LARGE SCALE GENOMIC DNA]</scope>
    <source>
        <strain evidence="4 5">LPB0005</strain>
    </source>
</reference>
<keyword evidence="4" id="KW-0378">Hydrolase</keyword>
<dbReference type="STRING" id="1763537.ULVI_11655"/>
<evidence type="ECO:0000313" key="4">
    <source>
        <dbReference type="EMBL" id="OAB78130.1"/>
    </source>
</evidence>
<feature type="domain" description="DUF5916" evidence="3">
    <location>
        <begin position="234"/>
        <end position="806"/>
    </location>
</feature>
<evidence type="ECO:0000259" key="3">
    <source>
        <dbReference type="Pfam" id="PF19313"/>
    </source>
</evidence>
<dbReference type="OrthoDB" id="9786766at2"/>
<keyword evidence="1" id="KW-0732">Signal</keyword>
<protein>
    <submittedName>
        <fullName evidence="4">Hydrolase</fullName>
    </submittedName>
</protein>
<evidence type="ECO:0000313" key="5">
    <source>
        <dbReference type="Proteomes" id="UP000077013"/>
    </source>
</evidence>
<gene>
    <name evidence="4" type="ORF">ULVI_11655</name>
</gene>
<dbReference type="RefSeq" id="WP_068592952.1">
    <property type="nucleotide sequence ID" value="NZ_LRXL01000045.1"/>
</dbReference>
<dbReference type="InterPro" id="IPR010502">
    <property type="entry name" value="Carb-bd_dom_fam9"/>
</dbReference>
<dbReference type="Pfam" id="PF06452">
    <property type="entry name" value="CBM9_1"/>
    <property type="match status" value="1"/>
</dbReference>
<comment type="caution">
    <text evidence="4">The sequence shown here is derived from an EMBL/GenBank/DDBJ whole genome shotgun (WGS) entry which is preliminary data.</text>
</comment>
<organism evidence="4 5">
    <name type="scientific">Cochleicola gelatinilyticus</name>
    <dbReference type="NCBI Taxonomy" id="1763537"/>
    <lineage>
        <taxon>Bacteria</taxon>
        <taxon>Pseudomonadati</taxon>
        <taxon>Bacteroidota</taxon>
        <taxon>Flavobacteriia</taxon>
        <taxon>Flavobacteriales</taxon>
        <taxon>Flavobacteriaceae</taxon>
        <taxon>Cochleicola</taxon>
    </lineage>
</organism>
<dbReference type="InterPro" id="IPR045670">
    <property type="entry name" value="DUF5916"/>
</dbReference>
<dbReference type="GO" id="GO:0004553">
    <property type="term" value="F:hydrolase activity, hydrolyzing O-glycosyl compounds"/>
    <property type="evidence" value="ECO:0007669"/>
    <property type="project" value="InterPro"/>
</dbReference>
<evidence type="ECO:0000259" key="2">
    <source>
        <dbReference type="Pfam" id="PF06452"/>
    </source>
</evidence>
<dbReference type="AlphaFoldDB" id="A0A167H219"/>
<feature type="signal peptide" evidence="1">
    <location>
        <begin position="1"/>
        <end position="22"/>
    </location>
</feature>